<gene>
    <name evidence="2" type="ORF">G0U57_003587</name>
</gene>
<protein>
    <submittedName>
        <fullName evidence="2">Uncharacterized protein</fullName>
    </submittedName>
</protein>
<reference evidence="2 3" key="1">
    <citation type="journal article" date="2020" name="G3 (Bethesda)">
        <title>Draft Genome of the Common Snapping Turtle, Chelydra serpentina, a Model for Phenotypic Plasticity in Reptiles.</title>
        <authorList>
            <person name="Das D."/>
            <person name="Singh S.K."/>
            <person name="Bierstedt J."/>
            <person name="Erickson A."/>
            <person name="Galli G.L.J."/>
            <person name="Crossley D.A. 2nd"/>
            <person name="Rhen T."/>
        </authorList>
    </citation>
    <scope>NUCLEOTIDE SEQUENCE [LARGE SCALE GENOMIC DNA]</scope>
    <source>
        <strain evidence="2">KW</strain>
    </source>
</reference>
<evidence type="ECO:0000256" key="1">
    <source>
        <dbReference type="SAM" id="MobiDB-lite"/>
    </source>
</evidence>
<sequence>QRRWEPPGEEPPGLPPQKQALGGVRTSRKGCPPAQSCRARGSAEPEGRGGSGQRSARACPSLCNANREPPPPLVNKLHGRRLASQSQAEQVAPLETMVRAHSLNQL</sequence>
<dbReference type="Proteomes" id="UP000765507">
    <property type="component" value="Unassembled WGS sequence"/>
</dbReference>
<accession>A0A8T1SPF7</accession>
<comment type="caution">
    <text evidence="2">The sequence shown here is derived from an EMBL/GenBank/DDBJ whole genome shotgun (WGS) entry which is preliminary data.</text>
</comment>
<proteinExistence type="predicted"/>
<feature type="non-terminal residue" evidence="2">
    <location>
        <position position="1"/>
    </location>
</feature>
<dbReference type="AlphaFoldDB" id="A0A8T1SPF7"/>
<evidence type="ECO:0000313" key="3">
    <source>
        <dbReference type="Proteomes" id="UP000765507"/>
    </source>
</evidence>
<dbReference type="EMBL" id="JAHGAV010000146">
    <property type="protein sequence ID" value="KAG6930530.1"/>
    <property type="molecule type" value="Genomic_DNA"/>
</dbReference>
<organism evidence="2 3">
    <name type="scientific">Chelydra serpentina</name>
    <name type="common">Snapping turtle</name>
    <name type="synonym">Testudo serpentina</name>
    <dbReference type="NCBI Taxonomy" id="8475"/>
    <lineage>
        <taxon>Eukaryota</taxon>
        <taxon>Metazoa</taxon>
        <taxon>Chordata</taxon>
        <taxon>Craniata</taxon>
        <taxon>Vertebrata</taxon>
        <taxon>Euteleostomi</taxon>
        <taxon>Archelosauria</taxon>
        <taxon>Testudinata</taxon>
        <taxon>Testudines</taxon>
        <taxon>Cryptodira</taxon>
        <taxon>Durocryptodira</taxon>
        <taxon>Americhelydia</taxon>
        <taxon>Chelydroidea</taxon>
        <taxon>Chelydridae</taxon>
        <taxon>Chelydra</taxon>
    </lineage>
</organism>
<feature type="region of interest" description="Disordered" evidence="1">
    <location>
        <begin position="1"/>
        <end position="74"/>
    </location>
</feature>
<name>A0A8T1SPF7_CHESE</name>
<keyword evidence="3" id="KW-1185">Reference proteome</keyword>
<evidence type="ECO:0000313" key="2">
    <source>
        <dbReference type="EMBL" id="KAG6930530.1"/>
    </source>
</evidence>